<evidence type="ECO:0008006" key="2">
    <source>
        <dbReference type="Google" id="ProtNLM"/>
    </source>
</evidence>
<dbReference type="AlphaFoldDB" id="A0AAU7CE45"/>
<reference evidence="1" key="1">
    <citation type="submission" date="2024-05" db="EMBL/GenBank/DDBJ databases">
        <title>Planctomycetes of the genus Singulisphaera possess chitinolytic capabilities.</title>
        <authorList>
            <person name="Ivanova A."/>
        </authorList>
    </citation>
    <scope>NUCLEOTIDE SEQUENCE</scope>
    <source>
        <strain evidence="1">Ch08T</strain>
    </source>
</reference>
<dbReference type="EMBL" id="CP155447">
    <property type="protein sequence ID" value="XBH03728.1"/>
    <property type="molecule type" value="Genomic_DNA"/>
</dbReference>
<dbReference type="RefSeq" id="WP_406696467.1">
    <property type="nucleotide sequence ID" value="NZ_CP155447.1"/>
</dbReference>
<protein>
    <recommendedName>
        <fullName evidence="2">Signal peptide prediction</fullName>
    </recommendedName>
</protein>
<accession>A0AAU7CE45</accession>
<proteinExistence type="predicted"/>
<gene>
    <name evidence="1" type="ORF">V5E97_36300</name>
</gene>
<name>A0AAU7CE45_9BACT</name>
<sequence length="131" mass="14962">MIRTKRVLAYAWASPTTLVGLTAGALTLATGGRVQRRLGTLEFHGGFSRWFAERNRFAAMTLGHVIIGRDPCALDSCRAHEQAHVRQVERWGIAFIPAYFAASAWAWSRGQHYYLDNYFERDARRACGEWW</sequence>
<organism evidence="1">
    <name type="scientific">Singulisphaera sp. Ch08</name>
    <dbReference type="NCBI Taxonomy" id="3120278"/>
    <lineage>
        <taxon>Bacteria</taxon>
        <taxon>Pseudomonadati</taxon>
        <taxon>Planctomycetota</taxon>
        <taxon>Planctomycetia</taxon>
        <taxon>Isosphaerales</taxon>
        <taxon>Isosphaeraceae</taxon>
        <taxon>Singulisphaera</taxon>
    </lineage>
</organism>
<evidence type="ECO:0000313" key="1">
    <source>
        <dbReference type="EMBL" id="XBH03728.1"/>
    </source>
</evidence>